<sequence length="562" mass="64300">MAKLLQGHMGIVHLKYEPQGVFTVANEPRLVDHPQLPQFLPRSQWPAQHREAGQRGFYALRTTTIDWNDQNEVQELHNEVNEHYPNLQPMPPFQGGTYDNTNWLTHVAFMHGVLARTITRGSSLEEGGMSALLRTISYGMYDTMTFLEPFRVAGPRVGSRTRSGAGLRDVWVREFGKHMMDGSFQHEGLDQNYYFNRIAGRRWIVAPINYYDMQWGMTIFDRDSHELYVFECFGDDGRTARIFAACHLWARFWNFVGMPYSFYYFAPPVTSKIGLRDSGLAAVSWAMMNLRNRVGRHMDPADANICNRNIDILPPNDELRVPYSRLALHDWVPDGCSNAEQGMITVEQILGAMVCNELGLEDHKQLKRLYSDRTTSPLTYIKSMAAHMATGNGIPHQEFWTGSGGPQFVWYHRKSVPTYNNIARRSHYRVNLNNVMVVNDPVALCHRPQPLIPLVRKSGFTNANPFERALNNVRCRVHRVDNIPALATPLTKRFDIFMRNIYEEEHESYIEHPVSIRFGFLGVRQLPNGANALGVCLGAYVNGDEPIINMVEFELPLVMPPQ</sequence>
<name>A0ABR0SIP6_9HYPO</name>
<gene>
    <name evidence="1" type="ORF">PT974_05445</name>
</gene>
<evidence type="ECO:0000313" key="2">
    <source>
        <dbReference type="Proteomes" id="UP001338125"/>
    </source>
</evidence>
<comment type="caution">
    <text evidence="1">The sequence shown here is derived from an EMBL/GenBank/DDBJ whole genome shotgun (WGS) entry which is preliminary data.</text>
</comment>
<reference evidence="1 2" key="1">
    <citation type="submission" date="2024-01" db="EMBL/GenBank/DDBJ databases">
        <title>Complete genome of Cladobotryum mycophilum ATHUM6906.</title>
        <authorList>
            <person name="Christinaki A.C."/>
            <person name="Myridakis A.I."/>
            <person name="Kouvelis V.N."/>
        </authorList>
    </citation>
    <scope>NUCLEOTIDE SEQUENCE [LARGE SCALE GENOMIC DNA]</scope>
    <source>
        <strain evidence="1 2">ATHUM6906</strain>
    </source>
</reference>
<evidence type="ECO:0000313" key="1">
    <source>
        <dbReference type="EMBL" id="KAK5992049.1"/>
    </source>
</evidence>
<protein>
    <submittedName>
        <fullName evidence="1">Uncharacterized protein</fullName>
    </submittedName>
</protein>
<accession>A0ABR0SIP6</accession>
<dbReference type="EMBL" id="JAVFKD010000012">
    <property type="protein sequence ID" value="KAK5992049.1"/>
    <property type="molecule type" value="Genomic_DNA"/>
</dbReference>
<dbReference type="Proteomes" id="UP001338125">
    <property type="component" value="Unassembled WGS sequence"/>
</dbReference>
<keyword evidence="2" id="KW-1185">Reference proteome</keyword>
<organism evidence="1 2">
    <name type="scientific">Cladobotryum mycophilum</name>
    <dbReference type="NCBI Taxonomy" id="491253"/>
    <lineage>
        <taxon>Eukaryota</taxon>
        <taxon>Fungi</taxon>
        <taxon>Dikarya</taxon>
        <taxon>Ascomycota</taxon>
        <taxon>Pezizomycotina</taxon>
        <taxon>Sordariomycetes</taxon>
        <taxon>Hypocreomycetidae</taxon>
        <taxon>Hypocreales</taxon>
        <taxon>Hypocreaceae</taxon>
        <taxon>Cladobotryum</taxon>
    </lineage>
</organism>
<proteinExistence type="predicted"/>